<evidence type="ECO:0000256" key="3">
    <source>
        <dbReference type="SAM" id="MobiDB-lite"/>
    </source>
</evidence>
<evidence type="ECO:0000313" key="7">
    <source>
        <dbReference type="Proteomes" id="UP001219934"/>
    </source>
</evidence>
<dbReference type="PANTHER" id="PTHR12072">
    <property type="entry name" value="CWF19, CELL CYCLE CONTROL PROTEIN"/>
    <property type="match status" value="1"/>
</dbReference>
<keyword evidence="7" id="KW-1185">Reference proteome</keyword>
<evidence type="ECO:0000259" key="4">
    <source>
        <dbReference type="Pfam" id="PF04676"/>
    </source>
</evidence>
<organism evidence="6 7">
    <name type="scientific">Pogonophryne albipinna</name>
    <dbReference type="NCBI Taxonomy" id="1090488"/>
    <lineage>
        <taxon>Eukaryota</taxon>
        <taxon>Metazoa</taxon>
        <taxon>Chordata</taxon>
        <taxon>Craniata</taxon>
        <taxon>Vertebrata</taxon>
        <taxon>Euteleostomi</taxon>
        <taxon>Actinopterygii</taxon>
        <taxon>Neopterygii</taxon>
        <taxon>Teleostei</taxon>
        <taxon>Neoteleostei</taxon>
        <taxon>Acanthomorphata</taxon>
        <taxon>Eupercaria</taxon>
        <taxon>Perciformes</taxon>
        <taxon>Notothenioidei</taxon>
        <taxon>Pogonophryne</taxon>
    </lineage>
</organism>
<feature type="domain" description="Cwf19-like C-terminal" evidence="5">
    <location>
        <begin position="309"/>
        <end position="418"/>
    </location>
</feature>
<protein>
    <recommendedName>
        <fullName evidence="2">CWF19-like protein 1</fullName>
    </recommendedName>
</protein>
<evidence type="ECO:0000259" key="5">
    <source>
        <dbReference type="Pfam" id="PF04677"/>
    </source>
</evidence>
<gene>
    <name evidence="6" type="ORF">JOQ06_003719</name>
</gene>
<reference evidence="6" key="1">
    <citation type="submission" date="2022-11" db="EMBL/GenBank/DDBJ databases">
        <title>Chromosome-level genome of Pogonophryne albipinna.</title>
        <authorList>
            <person name="Jo E."/>
        </authorList>
    </citation>
    <scope>NUCLEOTIDE SEQUENCE</scope>
    <source>
        <strain evidence="6">SGF0006</strain>
        <tissue evidence="6">Muscle</tissue>
    </source>
</reference>
<dbReference type="PANTHER" id="PTHR12072:SF4">
    <property type="entry name" value="CWF19-LIKE PROTEIN 1"/>
    <property type="match status" value="1"/>
</dbReference>
<name>A0AAD6AGQ4_9TELE</name>
<dbReference type="Pfam" id="PF04677">
    <property type="entry name" value="CwfJ_C_1"/>
    <property type="match status" value="1"/>
</dbReference>
<accession>A0AAD6AGQ4</accession>
<dbReference type="Proteomes" id="UP001219934">
    <property type="component" value="Unassembled WGS sequence"/>
</dbReference>
<dbReference type="GO" id="GO:0000398">
    <property type="term" value="P:mRNA splicing, via spliceosome"/>
    <property type="evidence" value="ECO:0007669"/>
    <property type="project" value="TreeGrafter"/>
</dbReference>
<dbReference type="Gene3D" id="3.30.428.10">
    <property type="entry name" value="HIT-like"/>
    <property type="match status" value="1"/>
</dbReference>
<dbReference type="InterPro" id="IPR006767">
    <property type="entry name" value="Cwf19-like_C_dom-2"/>
</dbReference>
<dbReference type="AlphaFoldDB" id="A0AAD6AGQ4"/>
<dbReference type="Pfam" id="PF04676">
    <property type="entry name" value="CwfJ_C_2"/>
    <property type="match status" value="1"/>
</dbReference>
<proteinExistence type="inferred from homology"/>
<feature type="compositionally biased region" description="Basic and acidic residues" evidence="3">
    <location>
        <begin position="294"/>
        <end position="309"/>
    </location>
</feature>
<evidence type="ECO:0000256" key="1">
    <source>
        <dbReference type="ARBA" id="ARBA00006795"/>
    </source>
</evidence>
<dbReference type="GO" id="GO:0061632">
    <property type="term" value="F:RNA lariat debranching enzyme activator activity"/>
    <property type="evidence" value="ECO:0007669"/>
    <property type="project" value="TreeGrafter"/>
</dbReference>
<comment type="similarity">
    <text evidence="1">Belongs to the CWF19 family.</text>
</comment>
<feature type="region of interest" description="Disordered" evidence="3">
    <location>
        <begin position="247"/>
        <end position="315"/>
    </location>
</feature>
<feature type="domain" description="Cwf19-like protein C-terminal" evidence="4">
    <location>
        <begin position="431"/>
        <end position="500"/>
    </location>
</feature>
<dbReference type="GO" id="GO:0071014">
    <property type="term" value="C:post-mRNA release spliceosomal complex"/>
    <property type="evidence" value="ECO:0007669"/>
    <property type="project" value="TreeGrafter"/>
</dbReference>
<dbReference type="EMBL" id="JAPTMU010000022">
    <property type="protein sequence ID" value="KAJ4924768.1"/>
    <property type="molecule type" value="Genomic_DNA"/>
</dbReference>
<sequence length="500" mass="56299">MAEKPVKVLACGDVEGRLNALFNRVQAIQKKAGQFDLLLCVGEFFGTTPEAEAEWQQYKTGAKKAPIHTYILGAASQETVKSFPSADGCELADNITYLGRRGVFTGVSGLQIAYVSGREALQDPPPAHCFTSKHLSALVAPLTGNSKFRGVDILLTSQWPRGVWHYGHTPEVNTKFCGSGSVANLADHLKPRYHFAALEGAHYERLPYRNHVVLQENAQHVSRFIALASALEASELVKQPQDVTENPYRFCSKDKTGKQRPSFNTTEEEEPAGQFFFDLSKKQGGGFRGRGRKREGDGRGDFQRDENKQPRRHPQPTGPCWFCLASPQVEKHLVISIGTHCYVALAKGSLTPLHMLILPIGHYQSVVELSSEVVEEMEKYREALKSFYKSKGARCVLFERNYKSQHLQLQVVPVPLDRCTTEDIKEAFMIAPPGVPYFYVELDSGEKLYYRIQKHFPLQFGREVLASEALLNIPTRADWRECKQTREEEEESCKQLRDDF</sequence>
<feature type="non-terminal residue" evidence="6">
    <location>
        <position position="500"/>
    </location>
</feature>
<dbReference type="SUPFAM" id="SSF54197">
    <property type="entry name" value="HIT-like"/>
    <property type="match status" value="1"/>
</dbReference>
<dbReference type="InterPro" id="IPR006768">
    <property type="entry name" value="Cwf19-like_C_dom-1"/>
</dbReference>
<comment type="caution">
    <text evidence="6">The sequence shown here is derived from an EMBL/GenBank/DDBJ whole genome shotgun (WGS) entry which is preliminary data.</text>
</comment>
<dbReference type="InterPro" id="IPR036265">
    <property type="entry name" value="HIT-like_sf"/>
</dbReference>
<dbReference type="InterPro" id="IPR040194">
    <property type="entry name" value="Cwf19-like"/>
</dbReference>
<evidence type="ECO:0000256" key="2">
    <source>
        <dbReference type="ARBA" id="ARBA00041007"/>
    </source>
</evidence>
<dbReference type="FunFam" id="3.30.428.10:FF:000024">
    <property type="entry name" value="CWF19-like cell cycle control factor 1"/>
    <property type="match status" value="1"/>
</dbReference>
<dbReference type="CDD" id="cd07380">
    <property type="entry name" value="MPP_CWF19_N"/>
    <property type="match status" value="1"/>
</dbReference>
<evidence type="ECO:0000313" key="6">
    <source>
        <dbReference type="EMBL" id="KAJ4924768.1"/>
    </source>
</evidence>